<dbReference type="EMBL" id="JAUEDM010000003">
    <property type="protein sequence ID" value="KAK3322944.1"/>
    <property type="molecule type" value="Genomic_DNA"/>
</dbReference>
<evidence type="ECO:0000313" key="1">
    <source>
        <dbReference type="EMBL" id="KAK3322944.1"/>
    </source>
</evidence>
<comment type="caution">
    <text evidence="1">The sequence shown here is derived from an EMBL/GenBank/DDBJ whole genome shotgun (WGS) entry which is preliminary data.</text>
</comment>
<gene>
    <name evidence="1" type="ORF">B0H66DRAFT_590568</name>
</gene>
<evidence type="ECO:0000313" key="2">
    <source>
        <dbReference type="Proteomes" id="UP001283341"/>
    </source>
</evidence>
<name>A0AAE0ID63_9PEZI</name>
<keyword evidence="2" id="KW-1185">Reference proteome</keyword>
<reference evidence="1" key="2">
    <citation type="submission" date="2023-06" db="EMBL/GenBank/DDBJ databases">
        <authorList>
            <consortium name="Lawrence Berkeley National Laboratory"/>
            <person name="Haridas S."/>
            <person name="Hensen N."/>
            <person name="Bonometti L."/>
            <person name="Westerberg I."/>
            <person name="Brannstrom I.O."/>
            <person name="Guillou S."/>
            <person name="Cros-Aarteil S."/>
            <person name="Calhoun S."/>
            <person name="Kuo A."/>
            <person name="Mondo S."/>
            <person name="Pangilinan J."/>
            <person name="Riley R."/>
            <person name="Labutti K."/>
            <person name="Andreopoulos B."/>
            <person name="Lipzen A."/>
            <person name="Chen C."/>
            <person name="Yanf M."/>
            <person name="Daum C."/>
            <person name="Ng V."/>
            <person name="Clum A."/>
            <person name="Steindorff A."/>
            <person name="Ohm R."/>
            <person name="Martin F."/>
            <person name="Silar P."/>
            <person name="Natvig D."/>
            <person name="Lalanne C."/>
            <person name="Gautier V."/>
            <person name="Ament-Velasquez S.L."/>
            <person name="Kruys A."/>
            <person name="Hutchinson M.I."/>
            <person name="Powell A.J."/>
            <person name="Barry K."/>
            <person name="Miller A.N."/>
            <person name="Grigoriev I.V."/>
            <person name="Debuchy R."/>
            <person name="Gladieux P."/>
            <person name="Thoren M.H."/>
            <person name="Johannesson H."/>
        </authorList>
    </citation>
    <scope>NUCLEOTIDE SEQUENCE</scope>
    <source>
        <strain evidence="1">CBS 118394</strain>
    </source>
</reference>
<dbReference type="Proteomes" id="UP001283341">
    <property type="component" value="Unassembled WGS sequence"/>
</dbReference>
<sequence length="215" mass="24048">MPHARGSLEHTYQMTRVRTSGLTRDAETRIEKLGNELQKWVFDRQKWAFEQDYNLTKDMVLDIVGADTFLRFCSSSTPAQIDPEPQGTPTLAPPQQLAHPLLAGTQVYARFFLSAADITPTNSRGITTGWLKPACSISQTTTFQSQGLRQKRRPAYHCHSALGRHIQPSVPAQTDLTNTLVAEFPHLSGKMQQAIWLADVTDLSNAMERILKIST</sequence>
<reference evidence="1" key="1">
    <citation type="journal article" date="2023" name="Mol. Phylogenet. Evol.">
        <title>Genome-scale phylogeny and comparative genomics of the fungal order Sordariales.</title>
        <authorList>
            <person name="Hensen N."/>
            <person name="Bonometti L."/>
            <person name="Westerberg I."/>
            <person name="Brannstrom I.O."/>
            <person name="Guillou S."/>
            <person name="Cros-Aarteil S."/>
            <person name="Calhoun S."/>
            <person name="Haridas S."/>
            <person name="Kuo A."/>
            <person name="Mondo S."/>
            <person name="Pangilinan J."/>
            <person name="Riley R."/>
            <person name="LaButti K."/>
            <person name="Andreopoulos B."/>
            <person name="Lipzen A."/>
            <person name="Chen C."/>
            <person name="Yan M."/>
            <person name="Daum C."/>
            <person name="Ng V."/>
            <person name="Clum A."/>
            <person name="Steindorff A."/>
            <person name="Ohm R.A."/>
            <person name="Martin F."/>
            <person name="Silar P."/>
            <person name="Natvig D.O."/>
            <person name="Lalanne C."/>
            <person name="Gautier V."/>
            <person name="Ament-Velasquez S.L."/>
            <person name="Kruys A."/>
            <person name="Hutchinson M.I."/>
            <person name="Powell A.J."/>
            <person name="Barry K."/>
            <person name="Miller A.N."/>
            <person name="Grigoriev I.V."/>
            <person name="Debuchy R."/>
            <person name="Gladieux P."/>
            <person name="Hiltunen Thoren M."/>
            <person name="Johannesson H."/>
        </authorList>
    </citation>
    <scope>NUCLEOTIDE SEQUENCE</scope>
    <source>
        <strain evidence="1">CBS 118394</strain>
    </source>
</reference>
<protein>
    <submittedName>
        <fullName evidence="1">Uncharacterized protein</fullName>
    </submittedName>
</protein>
<proteinExistence type="predicted"/>
<organism evidence="1 2">
    <name type="scientific">Apodospora peruviana</name>
    <dbReference type="NCBI Taxonomy" id="516989"/>
    <lineage>
        <taxon>Eukaryota</taxon>
        <taxon>Fungi</taxon>
        <taxon>Dikarya</taxon>
        <taxon>Ascomycota</taxon>
        <taxon>Pezizomycotina</taxon>
        <taxon>Sordariomycetes</taxon>
        <taxon>Sordariomycetidae</taxon>
        <taxon>Sordariales</taxon>
        <taxon>Lasiosphaeriaceae</taxon>
        <taxon>Apodospora</taxon>
    </lineage>
</organism>
<accession>A0AAE0ID63</accession>
<dbReference type="AlphaFoldDB" id="A0AAE0ID63"/>